<dbReference type="Gene3D" id="3.90.930.1">
    <property type="match status" value="1"/>
</dbReference>
<protein>
    <submittedName>
        <fullName evidence="1">MORN repeat variant</fullName>
    </submittedName>
</protein>
<dbReference type="OrthoDB" id="8536728at2"/>
<gene>
    <name evidence="1" type="ORF">SAMN04487935_3044</name>
</gene>
<dbReference type="EMBL" id="FNEZ01000005">
    <property type="protein sequence ID" value="SDK30582.1"/>
    <property type="molecule type" value="Genomic_DNA"/>
</dbReference>
<name>A0A1G9ATF6_9FLAO</name>
<dbReference type="SUPFAM" id="SSF82185">
    <property type="entry name" value="Histone H3 K4-specific methyltransferase SET7/9 N-terminal domain"/>
    <property type="match status" value="1"/>
</dbReference>
<accession>A0A1G9ATF6</accession>
<dbReference type="AlphaFoldDB" id="A0A1G9ATF6"/>
<dbReference type="PROSITE" id="PS51257">
    <property type="entry name" value="PROKAR_LIPOPROTEIN"/>
    <property type="match status" value="1"/>
</dbReference>
<dbReference type="InterPro" id="IPR011652">
    <property type="entry name" value="MORN_2"/>
</dbReference>
<sequence>MKILNKIAPYLILLLILSSGCKINQTKNKEKQGRWVYADTVNNIPYKSTGKYKKGIEKGTWKSFANNKLEKKEHYKNSICEVTNYYENGMVKSQGKTKMAITDSVTHWHYTGDWFFYDENGKRIRIKNYVNGELSSDKKIDGL</sequence>
<keyword evidence="2" id="KW-1185">Reference proteome</keyword>
<dbReference type="Pfam" id="PF07661">
    <property type="entry name" value="MORN_2"/>
    <property type="match status" value="3"/>
</dbReference>
<evidence type="ECO:0000313" key="2">
    <source>
        <dbReference type="Proteomes" id="UP000199580"/>
    </source>
</evidence>
<dbReference type="RefSeq" id="WP_091397382.1">
    <property type="nucleotide sequence ID" value="NZ_BKAI01000007.1"/>
</dbReference>
<organism evidence="1 2">
    <name type="scientific">Flavobacterium noncentrifugens</name>
    <dbReference type="NCBI Taxonomy" id="1128970"/>
    <lineage>
        <taxon>Bacteria</taxon>
        <taxon>Pseudomonadati</taxon>
        <taxon>Bacteroidota</taxon>
        <taxon>Flavobacteriia</taxon>
        <taxon>Flavobacteriales</taxon>
        <taxon>Flavobacteriaceae</taxon>
        <taxon>Flavobacterium</taxon>
    </lineage>
</organism>
<reference evidence="1 2" key="1">
    <citation type="submission" date="2016-10" db="EMBL/GenBank/DDBJ databases">
        <authorList>
            <person name="de Groot N.N."/>
        </authorList>
    </citation>
    <scope>NUCLEOTIDE SEQUENCE [LARGE SCALE GENOMIC DNA]</scope>
    <source>
        <strain evidence="1 2">CGMCC 1.10076</strain>
    </source>
</reference>
<dbReference type="STRING" id="1128970.SAMN04487935_3044"/>
<proteinExistence type="predicted"/>
<dbReference type="Proteomes" id="UP000199580">
    <property type="component" value="Unassembled WGS sequence"/>
</dbReference>
<evidence type="ECO:0000313" key="1">
    <source>
        <dbReference type="EMBL" id="SDK30582.1"/>
    </source>
</evidence>